<dbReference type="InterPro" id="IPR053236">
    <property type="entry name" value="Cornifin"/>
</dbReference>
<evidence type="ECO:0000256" key="1">
    <source>
        <dbReference type="SAM" id="MobiDB-lite"/>
    </source>
</evidence>
<feature type="region of interest" description="Disordered" evidence="1">
    <location>
        <begin position="33"/>
        <end position="103"/>
    </location>
</feature>
<feature type="compositionally biased region" description="Polar residues" evidence="1">
    <location>
        <begin position="69"/>
        <end position="99"/>
    </location>
</feature>
<reference evidence="2" key="2">
    <citation type="submission" date="2025-09" db="UniProtKB">
        <authorList>
            <consortium name="Ensembl"/>
        </authorList>
    </citation>
    <scope>IDENTIFICATION</scope>
</reference>
<accession>A0A8C5X049</accession>
<evidence type="ECO:0000313" key="3">
    <source>
        <dbReference type="Proteomes" id="UP000694560"/>
    </source>
</evidence>
<dbReference type="Pfam" id="PF02389">
    <property type="entry name" value="Cornifin"/>
    <property type="match status" value="1"/>
</dbReference>
<reference evidence="2" key="1">
    <citation type="submission" date="2025-08" db="UniProtKB">
        <authorList>
            <consortium name="Ensembl"/>
        </authorList>
    </citation>
    <scope>IDENTIFICATION</scope>
</reference>
<protein>
    <submittedName>
        <fullName evidence="2">Uncharacterized protein</fullName>
    </submittedName>
</protein>
<feature type="compositionally biased region" description="Polar residues" evidence="1">
    <location>
        <begin position="34"/>
        <end position="57"/>
    </location>
</feature>
<dbReference type="Ensembl" id="ENSMCST00000001162.1">
    <property type="protein sequence ID" value="ENSMCSP00000001134.1"/>
    <property type="gene ID" value="ENSMCSG00000000849.1"/>
</dbReference>
<dbReference type="OrthoDB" id="9219292at2759"/>
<keyword evidence="3" id="KW-1185">Reference proteome</keyword>
<evidence type="ECO:0000313" key="2">
    <source>
        <dbReference type="Ensembl" id="ENSMCSP00000001134.1"/>
    </source>
</evidence>
<sequence>MSCTSCLFHLFTRQDLYKTQVLKSNQALLCCIPESQNPRVPKSQNPRNPKIPESQNPKLPESRNPRIIESQNPKIPESWNTKIPESQNPRIPKSQNPQIPWTPVRRCMKRWRKQNLVPDLLNAEKRVN</sequence>
<proteinExistence type="predicted"/>
<dbReference type="AlphaFoldDB" id="A0A8C5X049"/>
<name>A0A8C5X049_9PASS</name>
<dbReference type="PANTHER" id="PTHR13884">
    <property type="entry name" value="DUF853 DOMAIN-CONTAINING PROTEIN"/>
    <property type="match status" value="1"/>
</dbReference>
<organism evidence="2 3">
    <name type="scientific">Malurus cyaneus samueli</name>
    <dbReference type="NCBI Taxonomy" id="2593467"/>
    <lineage>
        <taxon>Eukaryota</taxon>
        <taxon>Metazoa</taxon>
        <taxon>Chordata</taxon>
        <taxon>Craniata</taxon>
        <taxon>Vertebrata</taxon>
        <taxon>Euteleostomi</taxon>
        <taxon>Archelosauria</taxon>
        <taxon>Archosauria</taxon>
        <taxon>Dinosauria</taxon>
        <taxon>Saurischia</taxon>
        <taxon>Theropoda</taxon>
        <taxon>Coelurosauria</taxon>
        <taxon>Aves</taxon>
        <taxon>Neognathae</taxon>
        <taxon>Neoaves</taxon>
        <taxon>Telluraves</taxon>
        <taxon>Australaves</taxon>
        <taxon>Passeriformes</taxon>
        <taxon>Meliphagoidea</taxon>
        <taxon>Maluridae</taxon>
        <taxon>Malurus</taxon>
    </lineage>
</organism>
<dbReference type="Proteomes" id="UP000694560">
    <property type="component" value="Unplaced"/>
</dbReference>
<dbReference type="PANTHER" id="PTHR13884:SF9">
    <property type="entry name" value="PROTEIN CBG13449"/>
    <property type="match status" value="1"/>
</dbReference>